<dbReference type="InterPro" id="IPR016005">
    <property type="entry name" value="Erg8"/>
</dbReference>
<evidence type="ECO:0000256" key="5">
    <source>
        <dbReference type="ARBA" id="ARBA00022777"/>
    </source>
</evidence>
<keyword evidence="8" id="KW-0752">Steroid biosynthesis</keyword>
<evidence type="ECO:0000256" key="6">
    <source>
        <dbReference type="ARBA" id="ARBA00022840"/>
    </source>
</evidence>
<dbReference type="Pfam" id="PF00288">
    <property type="entry name" value="GHMP_kinases_N"/>
    <property type="match status" value="1"/>
</dbReference>
<comment type="catalytic activity">
    <reaction evidence="8">
        <text>(R)-5-phosphomevalonate + ATP = (R)-5-diphosphomevalonate + ADP</text>
        <dbReference type="Rhea" id="RHEA:16341"/>
        <dbReference type="ChEBI" id="CHEBI:30616"/>
        <dbReference type="ChEBI" id="CHEBI:57557"/>
        <dbReference type="ChEBI" id="CHEBI:58146"/>
        <dbReference type="ChEBI" id="CHEBI:456216"/>
        <dbReference type="EC" id="2.7.4.2"/>
    </reaction>
</comment>
<evidence type="ECO:0000256" key="1">
    <source>
        <dbReference type="ARBA" id="ARBA00006495"/>
    </source>
</evidence>
<dbReference type="UniPathway" id="UPA00057">
    <property type="reaction ID" value="UER00099"/>
</dbReference>
<evidence type="ECO:0000256" key="8">
    <source>
        <dbReference type="PIRNR" id="PIRNR017288"/>
    </source>
</evidence>
<evidence type="ECO:0000256" key="2">
    <source>
        <dbReference type="ARBA" id="ARBA00022516"/>
    </source>
</evidence>
<name>A0A8J5V5Z0_9ASCO</name>
<dbReference type="GO" id="GO:0006696">
    <property type="term" value="P:ergosterol biosynthetic process"/>
    <property type="evidence" value="ECO:0007669"/>
    <property type="project" value="TreeGrafter"/>
</dbReference>
<dbReference type="PANTHER" id="PTHR31814">
    <property type="match status" value="1"/>
</dbReference>
<evidence type="ECO:0000256" key="3">
    <source>
        <dbReference type="ARBA" id="ARBA00022679"/>
    </source>
</evidence>
<dbReference type="OrthoDB" id="10262935at2759"/>
<dbReference type="GO" id="GO:0004631">
    <property type="term" value="F:phosphomevalonate kinase activity"/>
    <property type="evidence" value="ECO:0007669"/>
    <property type="project" value="TreeGrafter"/>
</dbReference>
<keyword evidence="8" id="KW-0753">Steroid metabolism</keyword>
<reference evidence="10 11" key="1">
    <citation type="journal article" date="2021" name="DNA Res.">
        <title>Genome analysis of Candida subhashii reveals its hybrid nature and dual mitochondrial genome conformations.</title>
        <authorList>
            <person name="Mixao V."/>
            <person name="Hegedusova E."/>
            <person name="Saus E."/>
            <person name="Pryszcz L.P."/>
            <person name="Cillingova A."/>
            <person name="Nosek J."/>
            <person name="Gabaldon T."/>
        </authorList>
    </citation>
    <scope>NUCLEOTIDE SEQUENCE [LARGE SCALE GENOMIC DNA]</scope>
    <source>
        <strain evidence="10 11">CBS 10753</strain>
    </source>
</reference>
<dbReference type="InterPro" id="IPR035102">
    <property type="entry name" value="Phosphomevalonate_kinase"/>
</dbReference>
<evidence type="ECO:0000256" key="7">
    <source>
        <dbReference type="ARBA" id="ARBA00023098"/>
    </source>
</evidence>
<dbReference type="InterPro" id="IPR006204">
    <property type="entry name" value="GHMP_kinase_N_dom"/>
</dbReference>
<dbReference type="EMBL" id="JAGSYN010000009">
    <property type="protein sequence ID" value="KAG7666364.1"/>
    <property type="molecule type" value="Genomic_DNA"/>
</dbReference>
<sequence length="437" mass="49279">MSKAFSAPGKALLAGGYLVLEPIYNAYVTALSSRMHAIITPLEITTNDTVRRIKISSPQFMNGVWEYNIQSNYEPPKEINGRKNPFLEAVLFIVLAYAQPTTNYNLDIIIYSDPGYHTQQDTTIKTSTNGSKTFLYHSRPIEQVEKTGMGSSAGLVSVVSTALLSYFKPEIVSNKDYLHNVAQIAHCYAQKKIGSGFDVAAAIYGSIIYKRFQPSIINDIIQLHESAEPDVFVKRLKEVIESNWDFTHIPCSLPPKIRLLMGDIKGGSETPKLVSQILAWKKNKPEESSEVYKNLDEANNQFIEQLERLQLLYNQDAETYIKKINDDPSFLEPLKQSIQNMRHHLQDLTKKSQTPVEPPIQTELLDRCQDIKGCLGGIVPGAGGYDAISMLVLDDYIETVKSITNDNLQYYHEVNWVDLHEEIEGLIIENIENYIGL</sequence>
<dbReference type="EC" id="2.7.4.2" evidence="8"/>
<organism evidence="10 11">
    <name type="scientific">[Candida] subhashii</name>
    <dbReference type="NCBI Taxonomy" id="561895"/>
    <lineage>
        <taxon>Eukaryota</taxon>
        <taxon>Fungi</taxon>
        <taxon>Dikarya</taxon>
        <taxon>Ascomycota</taxon>
        <taxon>Saccharomycotina</taxon>
        <taxon>Pichiomycetes</taxon>
        <taxon>Debaryomycetaceae</taxon>
        <taxon>Spathaspora</taxon>
    </lineage>
</organism>
<dbReference type="RefSeq" id="XP_049266592.1">
    <property type="nucleotide sequence ID" value="XM_049404647.1"/>
</dbReference>
<dbReference type="GO" id="GO:0010142">
    <property type="term" value="P:farnesyl diphosphate biosynthetic process, mevalonate pathway"/>
    <property type="evidence" value="ECO:0007669"/>
    <property type="project" value="TreeGrafter"/>
</dbReference>
<dbReference type="GO" id="GO:0005777">
    <property type="term" value="C:peroxisome"/>
    <property type="evidence" value="ECO:0007669"/>
    <property type="project" value="TreeGrafter"/>
</dbReference>
<evidence type="ECO:0000313" key="11">
    <source>
        <dbReference type="Proteomes" id="UP000694255"/>
    </source>
</evidence>
<evidence type="ECO:0000256" key="4">
    <source>
        <dbReference type="ARBA" id="ARBA00022741"/>
    </source>
</evidence>
<comment type="caution">
    <text evidence="10">The sequence shown here is derived from an EMBL/GenBank/DDBJ whole genome shotgun (WGS) entry which is preliminary data.</text>
</comment>
<dbReference type="GO" id="GO:0019287">
    <property type="term" value="P:isopentenyl diphosphate biosynthetic process, mevalonate pathway"/>
    <property type="evidence" value="ECO:0007669"/>
    <property type="project" value="UniProtKB-UniPathway"/>
</dbReference>
<protein>
    <recommendedName>
        <fullName evidence="8">Phosphomevalonate kinase</fullName>
        <ecNumber evidence="8">2.7.4.2</ecNumber>
    </recommendedName>
</protein>
<accession>A0A8J5V5Z0</accession>
<gene>
    <name evidence="10" type="ORF">J8A68_000109</name>
</gene>
<keyword evidence="11" id="KW-1185">Reference proteome</keyword>
<keyword evidence="4" id="KW-0547">Nucleotide-binding</keyword>
<keyword evidence="7 8" id="KW-0443">Lipid metabolism</keyword>
<feature type="domain" description="GHMP kinase N-terminal" evidence="9">
    <location>
        <begin position="146"/>
        <end position="205"/>
    </location>
</feature>
<proteinExistence type="inferred from homology"/>
<comment type="similarity">
    <text evidence="1 8">Belongs to the GHMP kinase family. Mevalonate kinase subfamily.</text>
</comment>
<dbReference type="GeneID" id="73466910"/>
<keyword evidence="6" id="KW-0067">ATP-binding</keyword>
<dbReference type="PANTHER" id="PTHR31814:SF2">
    <property type="entry name" value="PHOSPHOMEVALONATE KINASE"/>
    <property type="match status" value="1"/>
</dbReference>
<dbReference type="PIRSF" id="PIRSF017288">
    <property type="entry name" value="PMK_GHMP_euk"/>
    <property type="match status" value="1"/>
</dbReference>
<evidence type="ECO:0000313" key="10">
    <source>
        <dbReference type="EMBL" id="KAG7666364.1"/>
    </source>
</evidence>
<evidence type="ECO:0000259" key="9">
    <source>
        <dbReference type="Pfam" id="PF00288"/>
    </source>
</evidence>
<keyword evidence="5 8" id="KW-0418">Kinase</keyword>
<dbReference type="GO" id="GO:0005524">
    <property type="term" value="F:ATP binding"/>
    <property type="evidence" value="ECO:0007669"/>
    <property type="project" value="UniProtKB-KW"/>
</dbReference>
<comment type="pathway">
    <text evidence="8">Isoprenoid biosynthesis; isopentenyl diphosphate biosynthesis via mevalonate pathway; isopentenyl diphosphate from (R)-mevalonate: step 2/3.</text>
</comment>
<keyword evidence="3 8" id="KW-0808">Transferase</keyword>
<dbReference type="Proteomes" id="UP000694255">
    <property type="component" value="Unassembled WGS sequence"/>
</dbReference>
<dbReference type="AlphaFoldDB" id="A0A8J5V5Z0"/>
<keyword evidence="2 8" id="KW-0444">Lipid biosynthesis</keyword>